<reference evidence="1" key="1">
    <citation type="journal article" date="2010" name="Science">
        <title>Plasticity of animal genome architecture unmasked by rapid evolution of a pelagic tunicate.</title>
        <authorList>
            <person name="Denoeud F."/>
            <person name="Henriet S."/>
            <person name="Mungpakdee S."/>
            <person name="Aury J.M."/>
            <person name="Da Silva C."/>
            <person name="Brinkmann H."/>
            <person name="Mikhaleva J."/>
            <person name="Olsen L.C."/>
            <person name="Jubin C."/>
            <person name="Canestro C."/>
            <person name="Bouquet J.M."/>
            <person name="Danks G."/>
            <person name="Poulain J."/>
            <person name="Campsteijn C."/>
            <person name="Adamski M."/>
            <person name="Cross I."/>
            <person name="Yadetie F."/>
            <person name="Muffato M."/>
            <person name="Louis A."/>
            <person name="Butcher S."/>
            <person name="Tsagkogeorga G."/>
            <person name="Konrad A."/>
            <person name="Singh S."/>
            <person name="Jensen M.F."/>
            <person name="Cong E.H."/>
            <person name="Eikeseth-Otteraa H."/>
            <person name="Noel B."/>
            <person name="Anthouard V."/>
            <person name="Porcel B.M."/>
            <person name="Kachouri-Lafond R."/>
            <person name="Nishino A."/>
            <person name="Ugolini M."/>
            <person name="Chourrout P."/>
            <person name="Nishida H."/>
            <person name="Aasland R."/>
            <person name="Huzurbazar S."/>
            <person name="Westhof E."/>
            <person name="Delsuc F."/>
            <person name="Lehrach H."/>
            <person name="Reinhardt R."/>
            <person name="Weissenbach J."/>
            <person name="Roy S.W."/>
            <person name="Artiguenave F."/>
            <person name="Postlethwait J.H."/>
            <person name="Manak J.R."/>
            <person name="Thompson E.M."/>
            <person name="Jaillon O."/>
            <person name="Du Pasquier L."/>
            <person name="Boudinot P."/>
            <person name="Liberles D.A."/>
            <person name="Volff J.N."/>
            <person name="Philippe H."/>
            <person name="Lenhard B."/>
            <person name="Roest Crollius H."/>
            <person name="Wincker P."/>
            <person name="Chourrout D."/>
        </authorList>
    </citation>
    <scope>NUCLEOTIDE SEQUENCE [LARGE SCALE GENOMIC DNA]</scope>
</reference>
<evidence type="ECO:0000313" key="1">
    <source>
        <dbReference type="EMBL" id="CBY22188.1"/>
    </source>
</evidence>
<dbReference type="AlphaFoldDB" id="E4WXU4"/>
<name>E4WXU4_OIKDI</name>
<dbReference type="InParanoid" id="E4WXU4"/>
<organism evidence="1">
    <name type="scientific">Oikopleura dioica</name>
    <name type="common">Tunicate</name>
    <dbReference type="NCBI Taxonomy" id="34765"/>
    <lineage>
        <taxon>Eukaryota</taxon>
        <taxon>Metazoa</taxon>
        <taxon>Chordata</taxon>
        <taxon>Tunicata</taxon>
        <taxon>Appendicularia</taxon>
        <taxon>Copelata</taxon>
        <taxon>Oikopleuridae</taxon>
        <taxon>Oikopleura</taxon>
    </lineage>
</organism>
<dbReference type="Proteomes" id="UP000001307">
    <property type="component" value="Unassembled WGS sequence"/>
</dbReference>
<protein>
    <submittedName>
        <fullName evidence="1">Uncharacterized protein</fullName>
    </submittedName>
</protein>
<keyword evidence="2" id="KW-1185">Reference proteome</keyword>
<proteinExistence type="predicted"/>
<sequence length="152" mass="17935">MRAVKQKMRDEYHTKQRMESIYDEPSLNSEIELGKEDFENYFNSKSAEELQREYEIASLAREVREKKEKQLAQRTPNEELDDWLYPKDASFVKAYWKKNPETFKRHTIGCDKIDVRMRMNDAISHAAEIGDTEILEVLLDHSGVGLGLKFKF</sequence>
<evidence type="ECO:0000313" key="2">
    <source>
        <dbReference type="Proteomes" id="UP000001307"/>
    </source>
</evidence>
<dbReference type="EMBL" id="FN653018">
    <property type="protein sequence ID" value="CBY22188.1"/>
    <property type="molecule type" value="Genomic_DNA"/>
</dbReference>
<gene>
    <name evidence="1" type="ORF">GSOID_T00011737001</name>
</gene>
<accession>E4WXU4</accession>